<dbReference type="GO" id="GO:0045669">
    <property type="term" value="P:positive regulation of osteoblast differentiation"/>
    <property type="evidence" value="ECO:0007669"/>
    <property type="project" value="Ensembl"/>
</dbReference>
<dbReference type="PANTHER" id="PTHR10218">
    <property type="entry name" value="GTP-BINDING PROTEIN ALPHA SUBUNIT"/>
    <property type="match status" value="1"/>
</dbReference>
<keyword evidence="9" id="KW-0564">Palmitate</keyword>
<name>A0A8C6VGM7_NAJNA</name>
<protein>
    <recommendedName>
        <fullName evidence="14">Guanine nucleotide-binding protein G(s) subunit alpha</fullName>
    </recommendedName>
    <alternativeName>
        <fullName evidence="14">Adenylate cyclase-stimulating G alpha protein</fullName>
    </alternativeName>
</protein>
<dbReference type="PRINTS" id="PR00318">
    <property type="entry name" value="GPROTEINA"/>
</dbReference>
<dbReference type="GO" id="GO:0031748">
    <property type="term" value="F:D1 dopamine receptor binding"/>
    <property type="evidence" value="ECO:0007669"/>
    <property type="project" value="Ensembl"/>
</dbReference>
<dbReference type="GO" id="GO:0005159">
    <property type="term" value="F:insulin-like growth factor receptor binding"/>
    <property type="evidence" value="ECO:0007669"/>
    <property type="project" value="TreeGrafter"/>
</dbReference>
<dbReference type="PANTHER" id="PTHR10218:SF357">
    <property type="entry name" value="GUANINE NUCLEOTIDE-BINDING PROTEIN G(S) SUBUNIT ALPHA"/>
    <property type="match status" value="1"/>
</dbReference>
<dbReference type="GO" id="GO:0003925">
    <property type="term" value="F:G protein activity"/>
    <property type="evidence" value="ECO:0007669"/>
    <property type="project" value="Ensembl"/>
</dbReference>
<dbReference type="SUPFAM" id="SSF47895">
    <property type="entry name" value="Transducin (alpha subunit), insertion domain"/>
    <property type="match status" value="1"/>
</dbReference>
<evidence type="ECO:0000256" key="15">
    <source>
        <dbReference type="SAM" id="MobiDB-lite"/>
    </source>
</evidence>
<dbReference type="GO" id="GO:0120162">
    <property type="term" value="P:positive regulation of cold-induced thermogenesis"/>
    <property type="evidence" value="ECO:0007669"/>
    <property type="project" value="Ensembl"/>
</dbReference>
<keyword evidence="7 12" id="KW-0342">GTP-binding</keyword>
<comment type="subunit">
    <text evidence="14">G proteins are composed of 3 units; alpha, beta and gamma. The alpha chain contains the guanine nucleotide binding site.</text>
</comment>
<dbReference type="Ensembl" id="ENSNNAT00000004009.1">
    <property type="protein sequence ID" value="ENSNNAP00000003830.1"/>
    <property type="gene ID" value="ENSNNAG00000002608.1"/>
</dbReference>
<dbReference type="AlphaFoldDB" id="A0A8C6VGM7"/>
<dbReference type="InterPro" id="IPR027417">
    <property type="entry name" value="P-loop_NTPase"/>
</dbReference>
<keyword evidence="11" id="KW-0449">Lipoprotein</keyword>
<evidence type="ECO:0000256" key="5">
    <source>
        <dbReference type="ARBA" id="ARBA00022741"/>
    </source>
</evidence>
<dbReference type="GO" id="GO:0051216">
    <property type="term" value="P:cartilage development"/>
    <property type="evidence" value="ECO:0007669"/>
    <property type="project" value="Ensembl"/>
</dbReference>
<dbReference type="GO" id="GO:0045672">
    <property type="term" value="P:positive regulation of osteoclast differentiation"/>
    <property type="evidence" value="ECO:0007669"/>
    <property type="project" value="Ensembl"/>
</dbReference>
<evidence type="ECO:0000256" key="1">
    <source>
        <dbReference type="ARBA" id="ARBA00004193"/>
    </source>
</evidence>
<evidence type="ECO:0000256" key="14">
    <source>
        <dbReference type="RuleBase" id="RU369121"/>
    </source>
</evidence>
<feature type="binding site" evidence="13">
    <location>
        <position position="54"/>
    </location>
    <ligand>
        <name>Mg(2+)</name>
        <dbReference type="ChEBI" id="CHEBI:18420"/>
    </ligand>
</feature>
<comment type="similarity">
    <text evidence="2 14">Belongs to the G-alpha family. G(s) subfamily.</text>
</comment>
<reference evidence="16" key="1">
    <citation type="submission" date="2025-08" db="UniProtKB">
        <authorList>
            <consortium name="Ensembl"/>
        </authorList>
    </citation>
    <scope>IDENTIFICATION</scope>
</reference>
<dbReference type="InterPro" id="IPR000367">
    <property type="entry name" value="Gprotein_alpha_S"/>
</dbReference>
<gene>
    <name evidence="16" type="primary">GNAS</name>
</gene>
<dbReference type="GO" id="GO:2000828">
    <property type="term" value="P:regulation of parathyroid hormone secretion"/>
    <property type="evidence" value="ECO:0007669"/>
    <property type="project" value="Ensembl"/>
</dbReference>
<evidence type="ECO:0000256" key="2">
    <source>
        <dbReference type="ARBA" id="ARBA00007172"/>
    </source>
</evidence>
<evidence type="ECO:0000256" key="13">
    <source>
        <dbReference type="PIRSR" id="PIRSR601019-2"/>
    </source>
</evidence>
<dbReference type="InterPro" id="IPR001019">
    <property type="entry name" value="Gprotein_alpha_su"/>
</dbReference>
<dbReference type="SUPFAM" id="SSF52540">
    <property type="entry name" value="P-loop containing nucleoside triphosphate hydrolases"/>
    <property type="match status" value="1"/>
</dbReference>
<evidence type="ECO:0000256" key="7">
    <source>
        <dbReference type="ARBA" id="ARBA00023134"/>
    </source>
</evidence>
<dbReference type="GO" id="GO:0006112">
    <property type="term" value="P:energy reserve metabolic process"/>
    <property type="evidence" value="ECO:0007669"/>
    <property type="project" value="Ensembl"/>
</dbReference>
<dbReference type="InterPro" id="IPR011025">
    <property type="entry name" value="GproteinA_insert"/>
</dbReference>
<dbReference type="Proteomes" id="UP000694559">
    <property type="component" value="Unplaced"/>
</dbReference>
<comment type="function">
    <text evidence="14">Guanine nucleotide-binding proteins (G proteins) function as transducers in numerous signaling pathways controlled by G protein-coupled receptors (GPCRs).</text>
</comment>
<dbReference type="GO" id="GO:0046872">
    <property type="term" value="F:metal ion binding"/>
    <property type="evidence" value="ECO:0007669"/>
    <property type="project" value="UniProtKB-UniRule"/>
</dbReference>
<dbReference type="GO" id="GO:0051430">
    <property type="term" value="F:corticotropin-releasing hormone receptor 1 binding"/>
    <property type="evidence" value="ECO:0007669"/>
    <property type="project" value="TreeGrafter"/>
</dbReference>
<dbReference type="CDD" id="cd00066">
    <property type="entry name" value="G-alpha"/>
    <property type="match status" value="1"/>
</dbReference>
<keyword evidence="10 14" id="KW-0807">Transducer</keyword>
<evidence type="ECO:0000256" key="8">
    <source>
        <dbReference type="ARBA" id="ARBA00023136"/>
    </source>
</evidence>
<dbReference type="GO" id="GO:0005829">
    <property type="term" value="C:cytosol"/>
    <property type="evidence" value="ECO:0007669"/>
    <property type="project" value="Ensembl"/>
</dbReference>
<dbReference type="GO" id="GO:0071514">
    <property type="term" value="P:genomic imprinting"/>
    <property type="evidence" value="ECO:0007669"/>
    <property type="project" value="Ensembl"/>
</dbReference>
<dbReference type="GO" id="GO:0071377">
    <property type="term" value="P:cellular response to glucagon stimulus"/>
    <property type="evidence" value="ECO:0007669"/>
    <property type="project" value="Ensembl"/>
</dbReference>
<feature type="binding site" evidence="12">
    <location>
        <begin position="50"/>
        <end position="55"/>
    </location>
    <ligand>
        <name>GTP</name>
        <dbReference type="ChEBI" id="CHEBI:37565"/>
    </ligand>
</feature>
<dbReference type="GO" id="GO:0014819">
    <property type="term" value="P:regulation of skeletal muscle contraction"/>
    <property type="evidence" value="ECO:0007669"/>
    <property type="project" value="Ensembl"/>
</dbReference>
<accession>A0A8C6VGM7</accession>
<dbReference type="GO" id="GO:0034695">
    <property type="term" value="P:response to prostaglandin E"/>
    <property type="evidence" value="ECO:0007669"/>
    <property type="project" value="Ensembl"/>
</dbReference>
<feature type="region of interest" description="Disordered" evidence="15">
    <location>
        <begin position="1"/>
        <end position="23"/>
    </location>
</feature>
<reference evidence="16" key="2">
    <citation type="submission" date="2025-09" db="UniProtKB">
        <authorList>
            <consortium name="Ensembl"/>
        </authorList>
    </citation>
    <scope>IDENTIFICATION</scope>
</reference>
<dbReference type="GO" id="GO:0007191">
    <property type="term" value="P:adenylate cyclase-activating dopamine receptor signaling pathway"/>
    <property type="evidence" value="ECO:0007669"/>
    <property type="project" value="Ensembl"/>
</dbReference>
<dbReference type="Gene3D" id="3.40.50.300">
    <property type="entry name" value="P-loop containing nucleotide triphosphate hydrolases"/>
    <property type="match status" value="2"/>
</dbReference>
<evidence type="ECO:0000256" key="10">
    <source>
        <dbReference type="ARBA" id="ARBA00023224"/>
    </source>
</evidence>
<dbReference type="GO" id="GO:0032024">
    <property type="term" value="P:positive regulation of insulin secretion"/>
    <property type="evidence" value="ECO:0007669"/>
    <property type="project" value="Ensembl"/>
</dbReference>
<dbReference type="GeneTree" id="ENSGT00940000156300"/>
<dbReference type="PRINTS" id="PR00443">
    <property type="entry name" value="GPROTEINAS"/>
</dbReference>
<evidence type="ECO:0000313" key="16">
    <source>
        <dbReference type="Ensembl" id="ENSNNAP00000003830.1"/>
    </source>
</evidence>
<dbReference type="GO" id="GO:0030425">
    <property type="term" value="C:dendrite"/>
    <property type="evidence" value="ECO:0007669"/>
    <property type="project" value="Ensembl"/>
</dbReference>
<dbReference type="GO" id="GO:0035116">
    <property type="term" value="P:embryonic hindlimb morphogenesis"/>
    <property type="evidence" value="ECO:0007669"/>
    <property type="project" value="Ensembl"/>
</dbReference>
<proteinExistence type="inferred from homology"/>
<dbReference type="SMART" id="SM00275">
    <property type="entry name" value="G_alpha"/>
    <property type="match status" value="1"/>
</dbReference>
<dbReference type="GO" id="GO:0001958">
    <property type="term" value="P:endochondral ossification"/>
    <property type="evidence" value="ECO:0007669"/>
    <property type="project" value="Ensembl"/>
</dbReference>
<keyword evidence="5 12" id="KW-0547">Nucleotide-binding</keyword>
<feature type="binding site" evidence="12">
    <location>
        <begin position="187"/>
        <end position="191"/>
    </location>
    <ligand>
        <name>GTP</name>
        <dbReference type="ChEBI" id="CHEBI:37565"/>
    </ligand>
</feature>
<evidence type="ECO:0000256" key="6">
    <source>
        <dbReference type="ARBA" id="ARBA00022842"/>
    </source>
</evidence>
<dbReference type="FunFam" id="3.40.50.300:FF:006178">
    <property type="entry name" value="Guanine nucleotide-binding protein G(s) subunit alpha isoforms short"/>
    <property type="match status" value="1"/>
</dbReference>
<dbReference type="GO" id="GO:0031683">
    <property type="term" value="F:G-protein beta/gamma-subunit complex binding"/>
    <property type="evidence" value="ECO:0007669"/>
    <property type="project" value="UniProtKB-UniRule"/>
</dbReference>
<evidence type="ECO:0000256" key="11">
    <source>
        <dbReference type="ARBA" id="ARBA00023288"/>
    </source>
</evidence>
<comment type="subcellular location">
    <subcellularLocation>
        <location evidence="1">Cell membrane</location>
        <topology evidence="1">Lipid-anchor</topology>
    </subcellularLocation>
</comment>
<keyword evidence="17" id="KW-1185">Reference proteome</keyword>
<evidence type="ECO:0000256" key="4">
    <source>
        <dbReference type="ARBA" id="ARBA00022723"/>
    </source>
</evidence>
<dbReference type="GO" id="GO:0001894">
    <property type="term" value="P:tissue homeostasis"/>
    <property type="evidence" value="ECO:0007669"/>
    <property type="project" value="Ensembl"/>
</dbReference>
<feature type="binding site" evidence="12">
    <location>
        <begin position="162"/>
        <end position="168"/>
    </location>
    <ligand>
        <name>GTP</name>
        <dbReference type="ChEBI" id="CHEBI:37565"/>
    </ligand>
</feature>
<keyword evidence="8" id="KW-0472">Membrane</keyword>
<feature type="compositionally biased region" description="Basic and acidic residues" evidence="15">
    <location>
        <begin position="8"/>
        <end position="23"/>
    </location>
</feature>
<dbReference type="OMA" id="DHVAKCW"/>
<dbReference type="PROSITE" id="PS51882">
    <property type="entry name" value="G_ALPHA"/>
    <property type="match status" value="1"/>
</dbReference>
<dbReference type="Pfam" id="PF00503">
    <property type="entry name" value="G-alpha"/>
    <property type="match status" value="1"/>
</dbReference>
<dbReference type="GO" id="GO:0009410">
    <property type="term" value="P:response to xenobiotic stimulus"/>
    <property type="evidence" value="ECO:0007669"/>
    <property type="project" value="Ensembl"/>
</dbReference>
<dbReference type="GO" id="GO:0031852">
    <property type="term" value="F:mu-type opioid receptor binding"/>
    <property type="evidence" value="ECO:0007669"/>
    <property type="project" value="TreeGrafter"/>
</dbReference>
<dbReference type="GO" id="GO:0010856">
    <property type="term" value="F:adenylate cyclase activator activity"/>
    <property type="evidence" value="ECO:0007669"/>
    <property type="project" value="Ensembl"/>
</dbReference>
<keyword evidence="3 14" id="KW-1003">Cell membrane</keyword>
<dbReference type="GO" id="GO:0005834">
    <property type="term" value="C:heterotrimeric G-protein complex"/>
    <property type="evidence" value="ECO:0007669"/>
    <property type="project" value="UniProtKB-UniRule"/>
</dbReference>
<dbReference type="GO" id="GO:0035255">
    <property type="term" value="F:ionotropic glutamate receptor binding"/>
    <property type="evidence" value="ECO:0007669"/>
    <property type="project" value="TreeGrafter"/>
</dbReference>
<dbReference type="GO" id="GO:0071468">
    <property type="term" value="P:cellular response to acidic pH"/>
    <property type="evidence" value="ECO:0007669"/>
    <property type="project" value="Ensembl"/>
</dbReference>
<dbReference type="OrthoDB" id="5817230at2759"/>
<evidence type="ECO:0000256" key="12">
    <source>
        <dbReference type="PIRSR" id="PIRSR601019-1"/>
    </source>
</evidence>
<evidence type="ECO:0000256" key="3">
    <source>
        <dbReference type="ARBA" id="ARBA00022475"/>
    </source>
</evidence>
<feature type="binding site" evidence="12">
    <location>
        <begin position="256"/>
        <end position="259"/>
    </location>
    <ligand>
        <name>GTP</name>
        <dbReference type="ChEBI" id="CHEBI:37565"/>
    </ligand>
</feature>
<dbReference type="GO" id="GO:0070527">
    <property type="term" value="P:platelet aggregation"/>
    <property type="evidence" value="ECO:0007669"/>
    <property type="project" value="Ensembl"/>
</dbReference>
<dbReference type="GO" id="GO:0031698">
    <property type="term" value="F:beta-2 adrenergic receptor binding"/>
    <property type="evidence" value="ECO:0007669"/>
    <property type="project" value="TreeGrafter"/>
</dbReference>
<dbReference type="GO" id="GO:0048701">
    <property type="term" value="P:embryonic cranial skeleton morphogenesis"/>
    <property type="evidence" value="ECO:0007669"/>
    <property type="project" value="Ensembl"/>
</dbReference>
<keyword evidence="4 13" id="KW-0479">Metal-binding</keyword>
<feature type="binding site" evidence="12">
    <location>
        <position position="330"/>
    </location>
    <ligand>
        <name>GTP</name>
        <dbReference type="ChEBI" id="CHEBI:37565"/>
    </ligand>
</feature>
<evidence type="ECO:0000256" key="9">
    <source>
        <dbReference type="ARBA" id="ARBA00023139"/>
    </source>
</evidence>
<dbReference type="GO" id="GO:0007192">
    <property type="term" value="P:adenylate cyclase-activating serotonin receptor signaling pathway"/>
    <property type="evidence" value="ECO:0007669"/>
    <property type="project" value="Ensembl"/>
</dbReference>
<feature type="binding site" evidence="13">
    <location>
        <position position="168"/>
    </location>
    <ligand>
        <name>Mg(2+)</name>
        <dbReference type="ChEBI" id="CHEBI:18420"/>
    </ligand>
</feature>
<dbReference type="GO" id="GO:0005525">
    <property type="term" value="F:GTP binding"/>
    <property type="evidence" value="ECO:0007669"/>
    <property type="project" value="UniProtKB-UniRule"/>
</dbReference>
<dbReference type="GO" id="GO:0050890">
    <property type="term" value="P:cognition"/>
    <property type="evidence" value="ECO:0007669"/>
    <property type="project" value="Ensembl"/>
</dbReference>
<dbReference type="GO" id="GO:0007606">
    <property type="term" value="P:sensory perception of chemical stimulus"/>
    <property type="evidence" value="ECO:0007669"/>
    <property type="project" value="TreeGrafter"/>
</dbReference>
<evidence type="ECO:0000313" key="17">
    <source>
        <dbReference type="Proteomes" id="UP000694559"/>
    </source>
</evidence>
<sequence>MGCLGNSKTEDQRNEEKAQREANKKIEKQLQKDKQVYRATHRLLLLGAGESGKSTIVKQMRILHVNGFNAEEKKMKIQDIKNNIKEAIETIVTAMGNLAPPVELANAENQFRIDYILNLANQIDFDFPPEFYEHTKTLWQDEGVKACYERSNEYTPSDQDLLRCRVLTSGIFETKFQVDKVNFHMFDVGGQRDERRKWIQCFNDVTAIIFVVASSSYNMVIREDNQTNRLQEALNLFKSIWNNRWLRTISVILFLNKQDLLAEKVLAGKSKIEDYFPEFARYTTPEDATPEPGEDPRVTRAKYFIRDEFLRISTASGDGRHYCYPHFTCAVDTENIRRVFNDCRDIIQRMHLRQYELL</sequence>
<dbReference type="GO" id="GO:0035264">
    <property type="term" value="P:multicellular organism growth"/>
    <property type="evidence" value="ECO:0007669"/>
    <property type="project" value="Ensembl"/>
</dbReference>
<keyword evidence="6 13" id="KW-0460">Magnesium</keyword>
<dbReference type="GO" id="GO:0071880">
    <property type="term" value="P:adenylate cyclase-activating adrenergic receptor signaling pathway"/>
    <property type="evidence" value="ECO:0007669"/>
    <property type="project" value="Ensembl"/>
</dbReference>
<dbReference type="GO" id="GO:0032588">
    <property type="term" value="C:trans-Golgi network membrane"/>
    <property type="evidence" value="ECO:0007669"/>
    <property type="project" value="Ensembl"/>
</dbReference>
<dbReference type="GO" id="GO:0040032">
    <property type="term" value="P:post-embryonic body morphogenesis"/>
    <property type="evidence" value="ECO:0007669"/>
    <property type="project" value="Ensembl"/>
</dbReference>
<dbReference type="FunFam" id="3.40.50.300:FF:000720">
    <property type="entry name" value="Guanine nucleotide-binding protein G(k) subunit alpha"/>
    <property type="match status" value="1"/>
</dbReference>
<dbReference type="GO" id="GO:0043588">
    <property type="term" value="P:skin development"/>
    <property type="evidence" value="ECO:0007669"/>
    <property type="project" value="Ensembl"/>
</dbReference>
<dbReference type="FunFam" id="1.10.400.10:FF:000003">
    <property type="entry name" value="Guanine nucleotide-binding protein G(S) subunit alpha"/>
    <property type="match status" value="1"/>
</dbReference>
<organism evidence="16 17">
    <name type="scientific">Naja naja</name>
    <name type="common">Indian cobra</name>
    <dbReference type="NCBI Taxonomy" id="35670"/>
    <lineage>
        <taxon>Eukaryota</taxon>
        <taxon>Metazoa</taxon>
        <taxon>Chordata</taxon>
        <taxon>Craniata</taxon>
        <taxon>Vertebrata</taxon>
        <taxon>Euteleostomi</taxon>
        <taxon>Lepidosauria</taxon>
        <taxon>Squamata</taxon>
        <taxon>Bifurcata</taxon>
        <taxon>Unidentata</taxon>
        <taxon>Episquamata</taxon>
        <taxon>Toxicofera</taxon>
        <taxon>Serpentes</taxon>
        <taxon>Colubroidea</taxon>
        <taxon>Elapidae</taxon>
        <taxon>Elapinae</taxon>
        <taxon>Naja</taxon>
    </lineage>
</organism>